<protein>
    <recommendedName>
        <fullName evidence="3">CLASP N-terminal domain-containing protein</fullName>
    </recommendedName>
</protein>
<dbReference type="GO" id="GO:0090307">
    <property type="term" value="P:mitotic spindle assembly"/>
    <property type="evidence" value="ECO:0007669"/>
    <property type="project" value="TreeGrafter"/>
</dbReference>
<feature type="region of interest" description="Disordered" evidence="1">
    <location>
        <begin position="1373"/>
        <end position="1432"/>
    </location>
</feature>
<feature type="non-terminal residue" evidence="4">
    <location>
        <position position="1870"/>
    </location>
</feature>
<keyword evidence="2" id="KW-0472">Membrane</keyword>
<dbReference type="InterPro" id="IPR024395">
    <property type="entry name" value="CLASP_N_dom"/>
</dbReference>
<dbReference type="InterPro" id="IPR011989">
    <property type="entry name" value="ARM-like"/>
</dbReference>
<feature type="region of interest" description="Disordered" evidence="1">
    <location>
        <begin position="781"/>
        <end position="819"/>
    </location>
</feature>
<proteinExistence type="predicted"/>
<keyword evidence="2" id="KW-0812">Transmembrane</keyword>
<feature type="compositionally biased region" description="Polar residues" evidence="1">
    <location>
        <begin position="1406"/>
        <end position="1420"/>
    </location>
</feature>
<dbReference type="InterPro" id="IPR016024">
    <property type="entry name" value="ARM-type_fold"/>
</dbReference>
<dbReference type="EMBL" id="UXSR01000322">
    <property type="protein sequence ID" value="VDD76126.1"/>
    <property type="molecule type" value="Genomic_DNA"/>
</dbReference>
<sequence length="1870" mass="206049">MSSINGGSSFRRPGPKSAASGAIDEEGFKHAFISVSSLPIYSTRDLSEYMTKIKDSLSVNAEDWERRVNALKDLRNVVASGGHQMDDFPALLRTLETPVVGCLQDLRSQVVREACVTVAYVCLVVLDPMLVVAFFVSYLSQEIGAKFDHFAEVIMQTLLNLIPNSTKIMSTSAITAIGFIIRGVFPSSSPVTNSPVNKSPHSKAVNRRMPRILHSLGDETRLPLDCSQSLLADYRPSRVYCESKCSSRVTFCNPPPPPAFESSDWCVYSPTLASGKCWCGWSHLLIELHLSQKNACKIYEVMVLFAVFAPCGSVLGVSHIIDSLKLLQSSYLLPWPLSKFPQSLIEVAGQYSKHWSSSHILHLTAAFCVVRFARGLCALARSSRRRCFPPYAPALSTVVQSLALSVLPPAIAIFTCLSLSTLLSICVGAPLRLNGEVEQGSGVLVGCLIPYQPHTRKSHRHARLEFLLDSKLVYFPDTAPNRYLVANHLRSQSPPHSPTFIFLPKALSVGPHPSQSMNDQDRILSSCAFTCPQYFLVLPPKHQDSQQTEEFMPREVGALVLCLCACNNSFLPLFRHVCIFLDPIFQCWPVHVLERHMGLIQEVLRKGVCDADQDARSATRKAFKSFAEKFPDQVEPVLRTLDPAKRKAIERSLSSTTDDDHSSVASGVSSRTASQTNLSTANSKRASRPAMGTSGLTTNTTRRPTVAGTDCFFFVFGCCTGDEVSCFSVCLLPLEAPRRNISVYGDSRSRLGSGKTSISQPSVSAIVDFTDANDSTLAAKNSTSNAFKSPDALAGETHEDHASGPASRETSPSRTGSECDYNVGGGVGARGYGGALSSTVGRQRGLAYGAAVAAARQNRRTSAASRLVPRSQGQSREGSPNSAVSGGAVGYSYSARSGMPVADKRPSLSSMSDAGYSNVNNYYRQQYESDDNVSETSSMCSERSGQSMPVYRRSHLRPVNVSPLPYPWVDYSAPPAVTRRFNLYHSYLRFSVPRNIQGLGDIINLMSSSQWSEKKDGLLHLKEYLRTDQSLSHQEVMRVAEVLGGNFGESSSKVISAFMETVQLFIKKYHQFLHEWIYLAMVRLFNRQGQEVLPTHQKAIADTLAVIRSHFPLNLQFACCCRFITDDAMTPTLKVKARVLEYLKDLLLMMPVDAISNPTSEMVKGIARIIAWSTEPKSADVRRVSFQCFRSLLQLLVSNVSICSINRDFRCARACVYVNVLANLKHHFLSNCVSGRHERSDAFANQLPPPQNYHSSRVAATHGVQNLIPKLPSSPCTVQNRSSIAVHFRKDEYFFRLAIPEKLILVGRCRETIDSIVIVDGGTSSSSRTSEISVLASRVVIKLSDLNPAAFASVVQQMPKTSQDQSAKLLKTYQKTAPATGSGHEAAATSPTAQRTASRLPKLFQRSASMRQPNSPQASSFHRLISPPPLSSSSIDTRTLQLDIVVHRRRESRSLRGRPVCHLARAQLKMPERQITRPIDIRGCRGDVGGVLVCSFTDRTFFRCLQWVVFKLAVYPSIFFFLPSPSPRHLPLSQELDVYLCARKALRQVTRAQPSAGTRPFSPISPTYVPPVQEAPPLEHAAHNRLSSVPDGRMLAGPASGYGVPSPTHLQPPYSANAVRQNGQNGSGGHHYFSVAAGVSMSPAAGDAVNADPLQRQSPHYGYPPLSKNREMRCCLLIAAITIIVTEWNNRRTYCLLPTRYRFQPPPIYHLPTLCSMSNAHSLLRALPSHPFPLCSDLPQVKKARHRLSDLEKDSCTLLSDSTEMPPEDAITEILQELSNYNDRYEQRKACMLKLIKLLRDGTIQTWEEHSKPTLLILLESLSDTSSETRALALRVLQELVRTQGDLISDYACLTVMKILEACNDTDKGV</sequence>
<evidence type="ECO:0000313" key="5">
    <source>
        <dbReference type="Proteomes" id="UP000267029"/>
    </source>
</evidence>
<dbReference type="GO" id="GO:0008017">
    <property type="term" value="F:microtubule binding"/>
    <property type="evidence" value="ECO:0007669"/>
    <property type="project" value="TreeGrafter"/>
</dbReference>
<feature type="transmembrane region" description="Helical" evidence="2">
    <location>
        <begin position="401"/>
        <end position="423"/>
    </location>
</feature>
<keyword evidence="5" id="KW-1185">Reference proteome</keyword>
<dbReference type="GO" id="GO:0045180">
    <property type="term" value="C:basal cortex"/>
    <property type="evidence" value="ECO:0007669"/>
    <property type="project" value="TreeGrafter"/>
</dbReference>
<dbReference type="Gene3D" id="1.25.10.10">
    <property type="entry name" value="Leucine-rich Repeat Variant"/>
    <property type="match status" value="4"/>
</dbReference>
<feature type="domain" description="CLASP N-terminal" evidence="3">
    <location>
        <begin position="578"/>
        <end position="650"/>
    </location>
</feature>
<feature type="compositionally biased region" description="Polar residues" evidence="1">
    <location>
        <begin position="667"/>
        <end position="684"/>
    </location>
</feature>
<keyword evidence="2" id="KW-1133">Transmembrane helix</keyword>
<dbReference type="OrthoDB" id="46159at2759"/>
<accession>A0A158QT56</accession>
<dbReference type="PANTHER" id="PTHR21567">
    <property type="entry name" value="CLASP"/>
    <property type="match status" value="1"/>
</dbReference>
<evidence type="ECO:0000256" key="2">
    <source>
        <dbReference type="SAM" id="Phobius"/>
    </source>
</evidence>
<dbReference type="PANTHER" id="PTHR21567:SF9">
    <property type="entry name" value="CLIP-ASSOCIATING PROTEIN"/>
    <property type="match status" value="1"/>
</dbReference>
<feature type="transmembrane region" description="Helical" evidence="2">
    <location>
        <begin position="360"/>
        <end position="380"/>
    </location>
</feature>
<dbReference type="SUPFAM" id="SSF48371">
    <property type="entry name" value="ARM repeat"/>
    <property type="match status" value="2"/>
</dbReference>
<dbReference type="GO" id="GO:0005881">
    <property type="term" value="C:cytoplasmic microtubule"/>
    <property type="evidence" value="ECO:0007669"/>
    <property type="project" value="TreeGrafter"/>
</dbReference>
<feature type="region of interest" description="Disordered" evidence="1">
    <location>
        <begin position="650"/>
        <end position="701"/>
    </location>
</feature>
<dbReference type="GO" id="GO:0000776">
    <property type="term" value="C:kinetochore"/>
    <property type="evidence" value="ECO:0007669"/>
    <property type="project" value="TreeGrafter"/>
</dbReference>
<dbReference type="Proteomes" id="UP000267029">
    <property type="component" value="Unassembled WGS sequence"/>
</dbReference>
<dbReference type="Pfam" id="PF12348">
    <property type="entry name" value="CLASP_N"/>
    <property type="match status" value="1"/>
</dbReference>
<organism evidence="4 5">
    <name type="scientific">Mesocestoides corti</name>
    <name type="common">Flatworm</name>
    <dbReference type="NCBI Taxonomy" id="53468"/>
    <lineage>
        <taxon>Eukaryota</taxon>
        <taxon>Metazoa</taxon>
        <taxon>Spiralia</taxon>
        <taxon>Lophotrochozoa</taxon>
        <taxon>Platyhelminthes</taxon>
        <taxon>Cestoda</taxon>
        <taxon>Eucestoda</taxon>
        <taxon>Cyclophyllidea</taxon>
        <taxon>Mesocestoididae</taxon>
        <taxon>Mesocestoides</taxon>
    </lineage>
</organism>
<feature type="transmembrane region" description="Helical" evidence="2">
    <location>
        <begin position="301"/>
        <end position="321"/>
    </location>
</feature>
<feature type="compositionally biased region" description="Polar residues" evidence="1">
    <location>
        <begin position="871"/>
        <end position="884"/>
    </location>
</feature>
<feature type="transmembrane region" description="Helical" evidence="2">
    <location>
        <begin position="118"/>
        <end position="139"/>
    </location>
</feature>
<dbReference type="GO" id="GO:0005876">
    <property type="term" value="C:spindle microtubule"/>
    <property type="evidence" value="ECO:0007669"/>
    <property type="project" value="TreeGrafter"/>
</dbReference>
<feature type="region of interest" description="Disordered" evidence="1">
    <location>
        <begin position="858"/>
        <end position="886"/>
    </location>
</feature>
<dbReference type="GO" id="GO:0005815">
    <property type="term" value="C:microtubule organizing center"/>
    <property type="evidence" value="ECO:0007669"/>
    <property type="project" value="TreeGrafter"/>
</dbReference>
<name>A0A158QT56_MESCO</name>
<evidence type="ECO:0000256" key="1">
    <source>
        <dbReference type="SAM" id="MobiDB-lite"/>
    </source>
</evidence>
<evidence type="ECO:0000313" key="4">
    <source>
        <dbReference type="EMBL" id="VDD76126.1"/>
    </source>
</evidence>
<reference evidence="4 5" key="1">
    <citation type="submission" date="2018-10" db="EMBL/GenBank/DDBJ databases">
        <authorList>
            <consortium name="Pathogen Informatics"/>
        </authorList>
    </citation>
    <scope>NUCLEOTIDE SEQUENCE [LARGE SCALE GENOMIC DNA]</scope>
</reference>
<evidence type="ECO:0000259" key="3">
    <source>
        <dbReference type="Pfam" id="PF12348"/>
    </source>
</evidence>
<dbReference type="STRING" id="53468.A0A158QT56"/>
<dbReference type="GO" id="GO:0040001">
    <property type="term" value="P:establishment of mitotic spindle localization"/>
    <property type="evidence" value="ECO:0007669"/>
    <property type="project" value="TreeGrafter"/>
</dbReference>
<dbReference type="GO" id="GO:0072686">
    <property type="term" value="C:mitotic spindle"/>
    <property type="evidence" value="ECO:0007669"/>
    <property type="project" value="TreeGrafter"/>
</dbReference>
<gene>
    <name evidence="4" type="ORF">MCOS_LOCUS2129</name>
</gene>